<reference evidence="17" key="1">
    <citation type="journal article" date="2011" name="Nature">
        <title>A high-resolution map of human evolutionary constraint using 29 mammals.</title>
        <authorList>
            <person name="Lindblad-Toh K."/>
            <person name="Garber M."/>
            <person name="Zuk O."/>
            <person name="Lin M.F."/>
            <person name="Parker B.J."/>
            <person name="Washietl S."/>
            <person name="Kheradpour P."/>
            <person name="Ernst J."/>
            <person name="Jordan G."/>
            <person name="Mauceli E."/>
            <person name="Ward L.D."/>
            <person name="Lowe C.B."/>
            <person name="Holloway A.K."/>
            <person name="Clamp M."/>
            <person name="Gnerre S."/>
            <person name="Alfoldi J."/>
            <person name="Beal K."/>
            <person name="Chang J."/>
            <person name="Clawson H."/>
            <person name="Cuff J."/>
            <person name="Di Palma F."/>
            <person name="Fitzgerald S."/>
            <person name="Flicek P."/>
            <person name="Guttman M."/>
            <person name="Hubisz M.J."/>
            <person name="Jaffe D.B."/>
            <person name="Jungreis I."/>
            <person name="Kent W.J."/>
            <person name="Kostka D."/>
            <person name="Lara M."/>
            <person name="Martins A.L."/>
            <person name="Massingham T."/>
            <person name="Moltke I."/>
            <person name="Raney B.J."/>
            <person name="Rasmussen M.D."/>
            <person name="Robinson J."/>
            <person name="Stark A."/>
            <person name="Vilella A.J."/>
            <person name="Wen J."/>
            <person name="Xie X."/>
            <person name="Zody M.C."/>
            <person name="Baldwin J."/>
            <person name="Bloom T."/>
            <person name="Chin C.W."/>
            <person name="Heiman D."/>
            <person name="Nicol R."/>
            <person name="Nusbaum C."/>
            <person name="Young S."/>
            <person name="Wilkinson J."/>
            <person name="Worley K.C."/>
            <person name="Kovar C.L."/>
            <person name="Muzny D.M."/>
            <person name="Gibbs R.A."/>
            <person name="Cree A."/>
            <person name="Dihn H.H."/>
            <person name="Fowler G."/>
            <person name="Jhangiani S."/>
            <person name="Joshi V."/>
            <person name="Lee S."/>
            <person name="Lewis L.R."/>
            <person name="Nazareth L.V."/>
            <person name="Okwuonu G."/>
            <person name="Santibanez J."/>
            <person name="Warren W.C."/>
            <person name="Mardis E.R."/>
            <person name="Weinstock G.M."/>
            <person name="Wilson R.K."/>
            <person name="Delehaunty K."/>
            <person name="Dooling D."/>
            <person name="Fronik C."/>
            <person name="Fulton L."/>
            <person name="Fulton B."/>
            <person name="Graves T."/>
            <person name="Minx P."/>
            <person name="Sodergren E."/>
            <person name="Birney E."/>
            <person name="Margulies E.H."/>
            <person name="Herrero J."/>
            <person name="Green E.D."/>
            <person name="Haussler D."/>
            <person name="Siepel A."/>
            <person name="Goldman N."/>
            <person name="Pollard K.S."/>
            <person name="Pedersen J.S."/>
            <person name="Lander E.S."/>
            <person name="Kellis M."/>
        </authorList>
    </citation>
    <scope>NUCLEOTIDE SEQUENCE [LARGE SCALE GENOMIC DNA]</scope>
    <source>
        <strain evidence="17">2N</strain>
    </source>
</reference>
<protein>
    <submittedName>
        <fullName evidence="16">Solute carrier family 17 member 1</fullName>
    </submittedName>
</protein>
<dbReference type="GO" id="GO:0015747">
    <property type="term" value="P:urate transport"/>
    <property type="evidence" value="ECO:0007669"/>
    <property type="project" value="Ensembl"/>
</dbReference>
<gene>
    <name evidence="16" type="primary">SLC17A1</name>
</gene>
<feature type="transmembrane region" description="Helical" evidence="14">
    <location>
        <begin position="21"/>
        <end position="48"/>
    </location>
</feature>
<evidence type="ECO:0000259" key="15">
    <source>
        <dbReference type="PROSITE" id="PS50850"/>
    </source>
</evidence>
<evidence type="ECO:0000256" key="1">
    <source>
        <dbReference type="ARBA" id="ARBA00004424"/>
    </source>
</evidence>
<feature type="transmembrane region" description="Helical" evidence="14">
    <location>
        <begin position="355"/>
        <end position="374"/>
    </location>
</feature>
<dbReference type="OMA" id="TAQHEIW"/>
<feature type="domain" description="Major facilitator superfamily (MFS) profile" evidence="15">
    <location>
        <begin position="27"/>
        <end position="444"/>
    </location>
</feature>
<dbReference type="HOGENOM" id="CLU_001265_5_0_1"/>
<dbReference type="Ensembl" id="ENSCPOT00000007707.3">
    <property type="protein sequence ID" value="ENSCPOP00000006880.3"/>
    <property type="gene ID" value="ENSCPOG00000007634.4"/>
</dbReference>
<feature type="transmembrane region" description="Helical" evidence="14">
    <location>
        <begin position="386"/>
        <end position="409"/>
    </location>
</feature>
<dbReference type="PANTHER" id="PTHR11662:SF26">
    <property type="entry name" value="SODIUM-DEPENDENT PHOSPHATE TRANSPORT PROTEIN 1"/>
    <property type="match status" value="1"/>
</dbReference>
<evidence type="ECO:0000256" key="12">
    <source>
        <dbReference type="ARBA" id="ARBA00023201"/>
    </source>
</evidence>
<feature type="transmembrane region" description="Helical" evidence="14">
    <location>
        <begin position="187"/>
        <end position="210"/>
    </location>
</feature>
<dbReference type="FunCoup" id="H0VAJ7">
    <property type="interactions" value="21"/>
</dbReference>
<keyword evidence="11" id="KW-0325">Glycoprotein</keyword>
<dbReference type="InterPro" id="IPR050382">
    <property type="entry name" value="MFS_Na/Anion_cotransporter"/>
</dbReference>
<dbReference type="EMBL" id="AAKN02037292">
    <property type="status" value="NOT_ANNOTATED_CDS"/>
    <property type="molecule type" value="Genomic_DNA"/>
</dbReference>
<feature type="transmembrane region" description="Helical" evidence="14">
    <location>
        <begin position="159"/>
        <end position="181"/>
    </location>
</feature>
<evidence type="ECO:0000256" key="13">
    <source>
        <dbReference type="ARBA" id="ARBA00035839"/>
    </source>
</evidence>
<dbReference type="CDD" id="cd17318">
    <property type="entry name" value="MFS_SLC17"/>
    <property type="match status" value="1"/>
</dbReference>
<dbReference type="InterPro" id="IPR020846">
    <property type="entry name" value="MFS_dom"/>
</dbReference>
<dbReference type="GO" id="GO:0044341">
    <property type="term" value="P:sodium-dependent phosphate transport"/>
    <property type="evidence" value="ECO:0007669"/>
    <property type="project" value="Ensembl"/>
</dbReference>
<keyword evidence="3" id="KW-0813">Transport</keyword>
<keyword evidence="4" id="KW-1003">Cell membrane</keyword>
<dbReference type="SUPFAM" id="SSF103473">
    <property type="entry name" value="MFS general substrate transporter"/>
    <property type="match status" value="1"/>
</dbReference>
<keyword evidence="9" id="KW-0406">Ion transport</keyword>
<dbReference type="GeneTree" id="ENSGT00940000162346"/>
<comment type="subcellular location">
    <subcellularLocation>
        <location evidence="1">Apical cell membrane</location>
        <topology evidence="1">Multi-pass membrane protein</topology>
    </subcellularLocation>
</comment>
<dbReference type="GO" id="GO:0015293">
    <property type="term" value="F:symporter activity"/>
    <property type="evidence" value="ECO:0007669"/>
    <property type="project" value="UniProtKB-KW"/>
</dbReference>
<evidence type="ECO:0000256" key="11">
    <source>
        <dbReference type="ARBA" id="ARBA00023180"/>
    </source>
</evidence>
<evidence type="ECO:0000256" key="7">
    <source>
        <dbReference type="ARBA" id="ARBA00022989"/>
    </source>
</evidence>
<dbReference type="PANTHER" id="PTHR11662">
    <property type="entry name" value="SOLUTE CARRIER FAMILY 17"/>
    <property type="match status" value="1"/>
</dbReference>
<keyword evidence="17" id="KW-1185">Reference proteome</keyword>
<feature type="transmembrane region" description="Helical" evidence="14">
    <location>
        <begin position="421"/>
        <end position="439"/>
    </location>
</feature>
<comment type="similarity">
    <text evidence="2">Belongs to the major facilitator superfamily. Sodium/anion cotransporter family.</text>
</comment>
<dbReference type="Proteomes" id="UP000005447">
    <property type="component" value="Unassembled WGS sequence"/>
</dbReference>
<dbReference type="VEuPathDB" id="HostDB:ENSCPOG00000007634"/>
<evidence type="ECO:0000313" key="16">
    <source>
        <dbReference type="Ensembl" id="ENSCPOP00000006880.3"/>
    </source>
</evidence>
<feature type="transmembrane region" description="Helical" evidence="14">
    <location>
        <begin position="68"/>
        <end position="90"/>
    </location>
</feature>
<dbReference type="GO" id="GO:0006814">
    <property type="term" value="P:sodium ion transport"/>
    <property type="evidence" value="ECO:0007669"/>
    <property type="project" value="UniProtKB-KW"/>
</dbReference>
<reference evidence="16" key="3">
    <citation type="submission" date="2025-09" db="UniProtKB">
        <authorList>
            <consortium name="Ensembl"/>
        </authorList>
    </citation>
    <scope>IDENTIFICATION</scope>
    <source>
        <strain evidence="16">2N</strain>
    </source>
</reference>
<evidence type="ECO:0000256" key="5">
    <source>
        <dbReference type="ARBA" id="ARBA00022692"/>
    </source>
</evidence>
<dbReference type="Pfam" id="PF07690">
    <property type="entry name" value="MFS_1"/>
    <property type="match status" value="1"/>
</dbReference>
<keyword evidence="7 14" id="KW-1133">Transmembrane helix</keyword>
<dbReference type="GO" id="GO:0046415">
    <property type="term" value="P:urate metabolic process"/>
    <property type="evidence" value="ECO:0007669"/>
    <property type="project" value="Ensembl"/>
</dbReference>
<dbReference type="STRING" id="10141.ENSCPOP00000006880"/>
<organism evidence="16 17">
    <name type="scientific">Cavia porcellus</name>
    <name type="common">Guinea pig</name>
    <dbReference type="NCBI Taxonomy" id="10141"/>
    <lineage>
        <taxon>Eukaryota</taxon>
        <taxon>Metazoa</taxon>
        <taxon>Chordata</taxon>
        <taxon>Craniata</taxon>
        <taxon>Vertebrata</taxon>
        <taxon>Euteleostomi</taxon>
        <taxon>Mammalia</taxon>
        <taxon>Eutheria</taxon>
        <taxon>Euarchontoglires</taxon>
        <taxon>Glires</taxon>
        <taxon>Rodentia</taxon>
        <taxon>Hystricomorpha</taxon>
        <taxon>Caviidae</taxon>
        <taxon>Cavia</taxon>
    </lineage>
</organism>
<accession>H0VAJ7</accession>
<name>H0VAJ7_CAVPO</name>
<dbReference type="InterPro" id="IPR011701">
    <property type="entry name" value="MFS"/>
</dbReference>
<dbReference type="Bgee" id="ENSCPOG00000007634">
    <property type="expression patterns" value="Expressed in liver and 1 other cell type or tissue"/>
</dbReference>
<dbReference type="Gene3D" id="1.20.1250.20">
    <property type="entry name" value="MFS general substrate transporter like domains"/>
    <property type="match status" value="2"/>
</dbReference>
<evidence type="ECO:0000256" key="9">
    <source>
        <dbReference type="ARBA" id="ARBA00023065"/>
    </source>
</evidence>
<evidence type="ECO:0000256" key="2">
    <source>
        <dbReference type="ARBA" id="ARBA00008586"/>
    </source>
</evidence>
<keyword evidence="6" id="KW-0769">Symport</keyword>
<feature type="transmembrane region" description="Helical" evidence="14">
    <location>
        <begin position="328"/>
        <end position="349"/>
    </location>
</feature>
<dbReference type="PROSITE" id="PS50850">
    <property type="entry name" value="MFS"/>
    <property type="match status" value="1"/>
</dbReference>
<dbReference type="AlphaFoldDB" id="H0VAJ7"/>
<evidence type="ECO:0000256" key="14">
    <source>
        <dbReference type="SAM" id="Phobius"/>
    </source>
</evidence>
<evidence type="ECO:0000256" key="4">
    <source>
        <dbReference type="ARBA" id="ARBA00022475"/>
    </source>
</evidence>
<feature type="transmembrane region" description="Helical" evidence="14">
    <location>
        <begin position="251"/>
        <end position="271"/>
    </location>
</feature>
<reference evidence="16" key="2">
    <citation type="submission" date="2025-08" db="UniProtKB">
        <authorList>
            <consortium name="Ensembl"/>
        </authorList>
    </citation>
    <scope>IDENTIFICATION</scope>
    <source>
        <strain evidence="16">2N</strain>
    </source>
</reference>
<evidence type="ECO:0000256" key="3">
    <source>
        <dbReference type="ARBA" id="ARBA00022448"/>
    </source>
</evidence>
<dbReference type="GO" id="GO:0016324">
    <property type="term" value="C:apical plasma membrane"/>
    <property type="evidence" value="ECO:0007669"/>
    <property type="project" value="UniProtKB-SubCell"/>
</dbReference>
<dbReference type="GO" id="GO:0006820">
    <property type="term" value="P:monoatomic anion transport"/>
    <property type="evidence" value="ECO:0007669"/>
    <property type="project" value="TreeGrafter"/>
</dbReference>
<sequence>MENNFLSKKVPGFFSCRYGMSLILHFCNMVIVTQRVCLSLTMVVMVNNTQSLTNVSSEDPVYNWSPDIQGFILSSNFYGALVVQIPIGYYSGIYSVKKIIACGLLLSSVCTLCTPLAAQVGATLVIVCRVVQGMAQGTVLSGQHQIWTRWAPPLEQGRLTTISASGAMLGPFIVLLVTGFICELLGWISVFYIFGACGCVVCIFWLVVFYDDPKDHPCISNTEKNYITSSLAQVSSSSVTTLPIKAMLQSLPVWAIAFCNFAIVWAHNFFITYNPIFINSVLDVNVRENGFLSGLPFLFAFIITILGGQMADFCLSRNIFSTITVRKVFTTLGMVCPIVFSICLLYLSFNFLSTVIFLILSQATAFLALSGVNINVLDIAPRYYGFLRGVTTLTGMLGGMISSTISGLILNADPETPWYKIYLMIAAINGLALVFYLIFAKAEIQNWAKDSQETRL</sequence>
<comment type="catalytic activity">
    <reaction evidence="13">
        <text>3 Na(+)(out) + phosphate(out) = 3 Na(+)(in) + phosphate(in)</text>
        <dbReference type="Rhea" id="RHEA:71255"/>
        <dbReference type="ChEBI" id="CHEBI:29101"/>
        <dbReference type="ChEBI" id="CHEBI:43474"/>
    </reaction>
</comment>
<dbReference type="FunFam" id="1.20.1250.20:FF:000003">
    <property type="entry name" value="Solute carrier family 17 member 3"/>
    <property type="match status" value="1"/>
</dbReference>
<proteinExistence type="inferred from homology"/>
<keyword evidence="12" id="KW-0739">Sodium transport</keyword>
<keyword evidence="10 14" id="KW-0472">Membrane</keyword>
<dbReference type="InterPro" id="IPR036259">
    <property type="entry name" value="MFS_trans_sf"/>
</dbReference>
<evidence type="ECO:0000313" key="17">
    <source>
        <dbReference type="Proteomes" id="UP000005447"/>
    </source>
</evidence>
<dbReference type="FunFam" id="1.20.1250.20:FF:000060">
    <property type="entry name" value="Solute carrier family 17 member 3"/>
    <property type="match status" value="1"/>
</dbReference>
<evidence type="ECO:0000256" key="10">
    <source>
        <dbReference type="ARBA" id="ARBA00023136"/>
    </source>
</evidence>
<evidence type="ECO:0000256" key="8">
    <source>
        <dbReference type="ARBA" id="ARBA00023053"/>
    </source>
</evidence>
<dbReference type="InParanoid" id="H0VAJ7"/>
<feature type="transmembrane region" description="Helical" evidence="14">
    <location>
        <begin position="291"/>
        <end position="316"/>
    </location>
</feature>
<evidence type="ECO:0000256" key="6">
    <source>
        <dbReference type="ARBA" id="ARBA00022847"/>
    </source>
</evidence>
<keyword evidence="5 14" id="KW-0812">Transmembrane</keyword>
<dbReference type="eggNOG" id="KOG2532">
    <property type="taxonomic scope" value="Eukaryota"/>
</dbReference>
<keyword evidence="8" id="KW-0915">Sodium</keyword>